<evidence type="ECO:0000313" key="2">
    <source>
        <dbReference type="Proteomes" id="UP000244649"/>
    </source>
</evidence>
<comment type="caution">
    <text evidence="1">The sequence shown here is derived from an EMBL/GenBank/DDBJ whole genome shotgun (WGS) entry which is preliminary data.</text>
</comment>
<protein>
    <submittedName>
        <fullName evidence="1">Uncharacterized protein</fullName>
    </submittedName>
</protein>
<dbReference type="InterPro" id="IPR029058">
    <property type="entry name" value="AB_hydrolase_fold"/>
</dbReference>
<dbReference type="AlphaFoldDB" id="A0A2T7WPB9"/>
<gene>
    <name evidence="1" type="ORF">DC432_06475</name>
</gene>
<dbReference type="Gene3D" id="3.40.50.1820">
    <property type="entry name" value="alpha/beta hydrolase"/>
    <property type="match status" value="1"/>
</dbReference>
<proteinExistence type="predicted"/>
<dbReference type="EMBL" id="QDFT01000011">
    <property type="protein sequence ID" value="PVE76077.1"/>
    <property type="molecule type" value="Genomic_DNA"/>
</dbReference>
<dbReference type="RefSeq" id="WP_116537164.1">
    <property type="nucleotide sequence ID" value="NZ_QDFT01000011.1"/>
</dbReference>
<accession>A0A2T7WPB9</accession>
<reference evidence="1 2" key="1">
    <citation type="submission" date="2018-04" db="EMBL/GenBank/DDBJ databases">
        <authorList>
            <person name="Go L.Y."/>
            <person name="Mitchell J.A."/>
        </authorList>
    </citation>
    <scope>NUCLEOTIDE SEQUENCE [LARGE SCALE GENOMIC DNA]</scope>
    <source>
        <strain evidence="1 2">TPD7010</strain>
    </source>
</reference>
<organism evidence="1 2">
    <name type="scientific">Microbacterium testaceum</name>
    <name type="common">Aureobacterium testaceum</name>
    <name type="synonym">Brevibacterium testaceum</name>
    <dbReference type="NCBI Taxonomy" id="2033"/>
    <lineage>
        <taxon>Bacteria</taxon>
        <taxon>Bacillati</taxon>
        <taxon>Actinomycetota</taxon>
        <taxon>Actinomycetes</taxon>
        <taxon>Micrococcales</taxon>
        <taxon>Microbacteriaceae</taxon>
        <taxon>Microbacterium</taxon>
    </lineage>
</organism>
<sequence>MTTASVISAELAGGGWAGALPMNGPGGDRCEQLPGFVGVVVPFVQPLREWFDELVGNPVATASVAESWEGASRSLNDIPDAVQRAASSLADLDGRTIRALRERHEDLQKIALDASEWTAATAGALRLASRIVDATRSYVCDALVQLAHLADELFTFDLNPLEIAERVEDFARAAFDLIEATGRLVTDVLEALHALGALLQRLLPVVAEAIDDIRQIVAGMLPLATALSGAPFGPLGVGVGLVLGGAAQNFLQNSTDVEELDPDRLHGDRRVAWDVSQAVTHLSSLSDLVAVNGTTDAMGVGDATVIDVKKIRGADGVERWVVSLPSTQDWQWGPDTGALNDRDSNVALMADNPILRTAYERAVLQAMSDAGIPPGGDVVLTGFSQGGIMAANLAADRTFPYNTVGVVTNGSPIDSFDVPPHVPVYAFQHVTDIVPTLDGNVFDETAPNVNRVLMPGPLSPLAAHDNQTYADSVAEWEKQYAQSHGGPPPGLDVLTGEVVDHSVFTTHE</sequence>
<dbReference type="Proteomes" id="UP000244649">
    <property type="component" value="Unassembled WGS sequence"/>
</dbReference>
<name>A0A2T7WPB9_MICTE</name>
<evidence type="ECO:0000313" key="1">
    <source>
        <dbReference type="EMBL" id="PVE76077.1"/>
    </source>
</evidence>
<dbReference type="SUPFAM" id="SSF53474">
    <property type="entry name" value="alpha/beta-Hydrolases"/>
    <property type="match status" value="1"/>
</dbReference>